<accession>A0AAD5VEF9</accession>
<comment type="caution">
    <text evidence="2">The sequence shown here is derived from an EMBL/GenBank/DDBJ whole genome shotgun (WGS) entry which is preliminary data.</text>
</comment>
<dbReference type="EMBL" id="JANAWD010000050">
    <property type="protein sequence ID" value="KAJ3489236.1"/>
    <property type="molecule type" value="Genomic_DNA"/>
</dbReference>
<sequence>MHAVFRVDEIFSTVLNFIYLDSPLSTLSAIARTCKTFQDPALDVLWQNQTSLSPVLRCFSGAVVQRFSVDGNIIHDISTLPPDDMSRLRSTLCLVRDPSPDEWNVFSRYASRIKWLDADFTRDRIDDALLYAISSRNQLLFPNLRTLIWLTGNDREVNLATARPFLSRRLTRIYLYCRNSIMHIPLINFLSENCLNLQDFYIFCKRSPELSDVLEKLYTRSRNLRIINCHAPLDTGAWTGLSSHTHLRSLTIPISSREERDSHSVVSSELITFPSLEELHLSTSFTILAHILSSSQFPILEAVTFDLESQKPLPGTSFAQLTALIARTCSHSVLRAIDVSSHQCPAEDRNPDHTILPDALRPLLVFSNLHTVVLNAHLCLNLDDVVIRDMALAWPRLTHLWLDPTGRWPIPSRVTLNGLIPLAEKCPQLRKLGIPVNANISMPFSGVAVRPGRGRVNYQLRAIMVGNSYISSSYDTAAFLSDIFPNLRRVDSWLDFTEEEGMYKSRWNEVGKLVPCFTQVRMQERNWIQFVHQSQSFHSMLPAPGTHPPPHPENKLPTP</sequence>
<proteinExistence type="predicted"/>
<reference evidence="2" key="1">
    <citation type="submission" date="2022-07" db="EMBL/GenBank/DDBJ databases">
        <title>Genome Sequence of Physisporinus lineatus.</title>
        <authorList>
            <person name="Buettner E."/>
        </authorList>
    </citation>
    <scope>NUCLEOTIDE SEQUENCE</scope>
    <source>
        <strain evidence="2">VT162</strain>
    </source>
</reference>
<keyword evidence="3" id="KW-1185">Reference proteome</keyword>
<dbReference type="Proteomes" id="UP001212997">
    <property type="component" value="Unassembled WGS sequence"/>
</dbReference>
<evidence type="ECO:0000313" key="2">
    <source>
        <dbReference type="EMBL" id="KAJ3489236.1"/>
    </source>
</evidence>
<feature type="region of interest" description="Disordered" evidence="1">
    <location>
        <begin position="539"/>
        <end position="559"/>
    </location>
</feature>
<protein>
    <recommendedName>
        <fullName evidence="4">F-box domain-containing protein</fullName>
    </recommendedName>
</protein>
<gene>
    <name evidence="2" type="ORF">NLI96_g2296</name>
</gene>
<evidence type="ECO:0008006" key="4">
    <source>
        <dbReference type="Google" id="ProtNLM"/>
    </source>
</evidence>
<dbReference type="AlphaFoldDB" id="A0AAD5VEF9"/>
<dbReference type="SUPFAM" id="SSF52047">
    <property type="entry name" value="RNI-like"/>
    <property type="match status" value="1"/>
</dbReference>
<dbReference type="InterPro" id="IPR032675">
    <property type="entry name" value="LRR_dom_sf"/>
</dbReference>
<feature type="compositionally biased region" description="Basic and acidic residues" evidence="1">
    <location>
        <begin position="550"/>
        <end position="559"/>
    </location>
</feature>
<evidence type="ECO:0000256" key="1">
    <source>
        <dbReference type="SAM" id="MobiDB-lite"/>
    </source>
</evidence>
<name>A0AAD5VEF9_9APHY</name>
<evidence type="ECO:0000313" key="3">
    <source>
        <dbReference type="Proteomes" id="UP001212997"/>
    </source>
</evidence>
<dbReference type="Gene3D" id="3.80.10.10">
    <property type="entry name" value="Ribonuclease Inhibitor"/>
    <property type="match status" value="1"/>
</dbReference>
<organism evidence="2 3">
    <name type="scientific">Meripilus lineatus</name>
    <dbReference type="NCBI Taxonomy" id="2056292"/>
    <lineage>
        <taxon>Eukaryota</taxon>
        <taxon>Fungi</taxon>
        <taxon>Dikarya</taxon>
        <taxon>Basidiomycota</taxon>
        <taxon>Agaricomycotina</taxon>
        <taxon>Agaricomycetes</taxon>
        <taxon>Polyporales</taxon>
        <taxon>Meripilaceae</taxon>
        <taxon>Meripilus</taxon>
    </lineage>
</organism>